<organism evidence="2 3">
    <name type="scientific">Cellulomonas cellasea DSM 20118</name>
    <dbReference type="NCBI Taxonomy" id="1408250"/>
    <lineage>
        <taxon>Bacteria</taxon>
        <taxon>Bacillati</taxon>
        <taxon>Actinomycetota</taxon>
        <taxon>Actinomycetes</taxon>
        <taxon>Micrococcales</taxon>
        <taxon>Cellulomonadaceae</taxon>
        <taxon>Cellulomonas</taxon>
    </lineage>
</organism>
<reference evidence="2 3" key="1">
    <citation type="submission" date="2013-10" db="EMBL/GenBank/DDBJ databases">
        <authorList>
            <person name="Wang G."/>
            <person name="Zhuang W."/>
        </authorList>
    </citation>
    <scope>NUCLEOTIDE SEQUENCE [LARGE SCALE GENOMIC DNA]</scope>
    <source>
        <strain evidence="2 3">DSM 20118</strain>
    </source>
</reference>
<evidence type="ECO:0000259" key="1">
    <source>
        <dbReference type="Pfam" id="PF07561"/>
    </source>
</evidence>
<evidence type="ECO:0000313" key="3">
    <source>
        <dbReference type="Proteomes" id="UP000029833"/>
    </source>
</evidence>
<accession>A0A0A0B638</accession>
<dbReference type="STRING" id="1408250.Q760_06310"/>
<evidence type="ECO:0000313" key="2">
    <source>
        <dbReference type="EMBL" id="KGM00741.1"/>
    </source>
</evidence>
<proteinExistence type="predicted"/>
<dbReference type="EMBL" id="AXNT01000170">
    <property type="protein sequence ID" value="KGM00741.1"/>
    <property type="molecule type" value="Genomic_DNA"/>
</dbReference>
<dbReference type="Proteomes" id="UP000029833">
    <property type="component" value="Unassembled WGS sequence"/>
</dbReference>
<sequence length="100" mass="10472">MSALTDMPAVSECSVDQCSYNDHHHGCHAEAVTIGGSGADAACATFIPLDIRGGLDKVVSHVGACQRHDCAHNDHLECSAPAVRVGAGRDLADCLTYTHR</sequence>
<protein>
    <recommendedName>
        <fullName evidence="1">DUF1540 domain-containing protein</fullName>
    </recommendedName>
</protein>
<dbReference type="AlphaFoldDB" id="A0A0A0B638"/>
<dbReference type="RefSeq" id="WP_034634639.1">
    <property type="nucleotide sequence ID" value="NZ_AXNT01000170.1"/>
</dbReference>
<dbReference type="OrthoDB" id="3213529at2"/>
<keyword evidence="3" id="KW-1185">Reference proteome</keyword>
<feature type="domain" description="DUF1540" evidence="1">
    <location>
        <begin position="13"/>
        <end position="46"/>
    </location>
</feature>
<comment type="caution">
    <text evidence="2">The sequence shown here is derived from an EMBL/GenBank/DDBJ whole genome shotgun (WGS) entry which is preliminary data.</text>
</comment>
<dbReference type="InterPro" id="IPR011437">
    <property type="entry name" value="DUF1540"/>
</dbReference>
<name>A0A0A0B638_9CELL</name>
<feature type="domain" description="DUF1540" evidence="1">
    <location>
        <begin position="65"/>
        <end position="86"/>
    </location>
</feature>
<dbReference type="Pfam" id="PF07561">
    <property type="entry name" value="DUF1540"/>
    <property type="match status" value="2"/>
</dbReference>
<gene>
    <name evidence="2" type="ORF">Q760_06310</name>
</gene>